<dbReference type="SUPFAM" id="SSF54575">
    <property type="entry name" value="Ribosomal protein L31e"/>
    <property type="match status" value="1"/>
</dbReference>
<dbReference type="InterPro" id="IPR000054">
    <property type="entry name" value="Ribosomal_eL31"/>
</dbReference>
<dbReference type="FunFam" id="3.10.440.10:FF:000001">
    <property type="entry name" value="60S ribosomal protein L31"/>
    <property type="match status" value="1"/>
</dbReference>
<evidence type="ECO:0000256" key="2">
    <source>
        <dbReference type="ARBA" id="ARBA00011133"/>
    </source>
</evidence>
<protein>
    <recommendedName>
        <fullName evidence="6">Large ribosomal subunit protein eL31</fullName>
    </recommendedName>
    <alternativeName>
        <fullName evidence="7">60S ribosomal protein L31</fullName>
    </alternativeName>
</protein>
<comment type="caution">
    <text evidence="8">The sequence shown here is derived from an EMBL/GenBank/DDBJ whole genome shotgun (WGS) entry which is preliminary data.</text>
</comment>
<evidence type="ECO:0000313" key="8">
    <source>
        <dbReference type="EMBL" id="VCW77166.1"/>
    </source>
</evidence>
<evidence type="ECO:0000256" key="4">
    <source>
        <dbReference type="ARBA" id="ARBA00023274"/>
    </source>
</evidence>
<dbReference type="PANTHER" id="PTHR10956">
    <property type="entry name" value="60S RIBOSOMAL PROTEIN L31"/>
    <property type="match status" value="1"/>
</dbReference>
<dbReference type="Pfam" id="PF01198">
    <property type="entry name" value="Ribosomal_L31e"/>
    <property type="match status" value="1"/>
</dbReference>
<evidence type="ECO:0000256" key="6">
    <source>
        <dbReference type="ARBA" id="ARBA00035230"/>
    </source>
</evidence>
<sequence>MASTKKGGEKKSHSVINELVIRECTINSYKRIHGMGFKKCAPWALKENWKFAMREMGAPEVCTDTRLNKAVLAKGIRNVLYSVHVWLSRKCNKDEESANKLYTLVTYVPVTTFKNLLTVNVDET</sequence>
<dbReference type="Gene3D" id="3.10.440.10">
    <property type="match status" value="1"/>
</dbReference>
<accession>A0A9X9LMZ7</accession>
<reference evidence="8 9" key="1">
    <citation type="submission" date="2018-10" db="EMBL/GenBank/DDBJ databases">
        <authorList>
            <person name="Ekblom R."/>
            <person name="Jareborg N."/>
        </authorList>
    </citation>
    <scope>NUCLEOTIDE SEQUENCE [LARGE SCALE GENOMIC DNA]</scope>
    <source>
        <tissue evidence="8">Muscle</tissue>
    </source>
</reference>
<evidence type="ECO:0000256" key="1">
    <source>
        <dbReference type="ARBA" id="ARBA00010808"/>
    </source>
</evidence>
<comment type="similarity">
    <text evidence="1">Belongs to the eukaryotic ribosomal protein eL31 family.</text>
</comment>
<dbReference type="Proteomes" id="UP000269945">
    <property type="component" value="Unassembled WGS sequence"/>
</dbReference>
<dbReference type="SMART" id="SM01380">
    <property type="entry name" value="Ribosomal_L31e"/>
    <property type="match status" value="1"/>
</dbReference>
<dbReference type="GO" id="GO:0002181">
    <property type="term" value="P:cytoplasmic translation"/>
    <property type="evidence" value="ECO:0007669"/>
    <property type="project" value="TreeGrafter"/>
</dbReference>
<dbReference type="PANTHER" id="PTHR10956:SF4">
    <property type="entry name" value="LARGE RIBOSOMAL SUBUNIT PROTEIN EL31"/>
    <property type="match status" value="1"/>
</dbReference>
<gene>
    <name evidence="8" type="ORF">BN2614_LOCUS1</name>
</gene>
<evidence type="ECO:0000313" key="9">
    <source>
        <dbReference type="Proteomes" id="UP000269945"/>
    </source>
</evidence>
<evidence type="ECO:0000256" key="3">
    <source>
        <dbReference type="ARBA" id="ARBA00022980"/>
    </source>
</evidence>
<comment type="function">
    <text evidence="5">Component of the large ribosomal subunit. The ribosome is a large ribonucleoprotein complex responsible for the synthesis of proteins in the cell.</text>
</comment>
<organism evidence="8 9">
    <name type="scientific">Gulo gulo</name>
    <name type="common">Wolverine</name>
    <name type="synonym">Gluton</name>
    <dbReference type="NCBI Taxonomy" id="48420"/>
    <lineage>
        <taxon>Eukaryota</taxon>
        <taxon>Metazoa</taxon>
        <taxon>Chordata</taxon>
        <taxon>Craniata</taxon>
        <taxon>Vertebrata</taxon>
        <taxon>Euteleostomi</taxon>
        <taxon>Mammalia</taxon>
        <taxon>Eutheria</taxon>
        <taxon>Laurasiatheria</taxon>
        <taxon>Carnivora</taxon>
        <taxon>Caniformia</taxon>
        <taxon>Musteloidea</taxon>
        <taxon>Mustelidae</taxon>
        <taxon>Guloninae</taxon>
        <taxon>Gulo</taxon>
    </lineage>
</organism>
<keyword evidence="4" id="KW-0687">Ribonucleoprotein</keyword>
<name>A0A9X9LMZ7_GULGU</name>
<dbReference type="AlphaFoldDB" id="A0A9X9LMZ7"/>
<dbReference type="EMBL" id="CYRY02008487">
    <property type="protein sequence ID" value="VCW77166.1"/>
    <property type="molecule type" value="Genomic_DNA"/>
</dbReference>
<evidence type="ECO:0000256" key="5">
    <source>
        <dbReference type="ARBA" id="ARBA00034092"/>
    </source>
</evidence>
<dbReference type="GO" id="GO:0022625">
    <property type="term" value="C:cytosolic large ribosomal subunit"/>
    <property type="evidence" value="ECO:0007669"/>
    <property type="project" value="TreeGrafter"/>
</dbReference>
<comment type="subunit">
    <text evidence="2">Component of the large ribosomal subunit.</text>
</comment>
<dbReference type="GO" id="GO:0003735">
    <property type="term" value="F:structural constituent of ribosome"/>
    <property type="evidence" value="ECO:0007669"/>
    <property type="project" value="InterPro"/>
</dbReference>
<dbReference type="InterPro" id="IPR023621">
    <property type="entry name" value="Ribosomal_eL31_dom_sf"/>
</dbReference>
<proteinExistence type="inferred from homology"/>
<keyword evidence="3" id="KW-0689">Ribosomal protein</keyword>
<evidence type="ECO:0000256" key="7">
    <source>
        <dbReference type="ARBA" id="ARBA00035337"/>
    </source>
</evidence>
<keyword evidence="9" id="KW-1185">Reference proteome</keyword>